<name>A0AAJ4XBD9_9SPHI</name>
<dbReference type="EMBL" id="LT906468">
    <property type="protein sequence ID" value="SNV50135.1"/>
    <property type="molecule type" value="Genomic_DNA"/>
</dbReference>
<protein>
    <recommendedName>
        <fullName evidence="4">Lipoprotein</fullName>
    </recommendedName>
</protein>
<dbReference type="KEGG" id="smiz:4412673_01962"/>
<evidence type="ECO:0000313" key="3">
    <source>
        <dbReference type="Proteomes" id="UP000215355"/>
    </source>
</evidence>
<accession>A0AAJ4XBD9</accession>
<feature type="chain" id="PRO_5042581241" description="Lipoprotein" evidence="1">
    <location>
        <begin position="23"/>
        <end position="168"/>
    </location>
</feature>
<proteinExistence type="predicted"/>
<gene>
    <name evidence="2" type="ORF">SAMEA4412673_01962</name>
</gene>
<organism evidence="2 3">
    <name type="scientific">Sphingobacterium mizutaii</name>
    <dbReference type="NCBI Taxonomy" id="1010"/>
    <lineage>
        <taxon>Bacteria</taxon>
        <taxon>Pseudomonadati</taxon>
        <taxon>Bacteroidota</taxon>
        <taxon>Sphingobacteriia</taxon>
        <taxon>Sphingobacteriales</taxon>
        <taxon>Sphingobacteriaceae</taxon>
        <taxon>Sphingobacterium</taxon>
    </lineage>
</organism>
<sequence>MRKLFIPLILIGLLLTACNNNTSSNHDGNTTNDSIGIPEESHMEPVPFALGQNYFVKNKVPEDKNGAFKLESQEAFDEFFSPAASMGDSGIPSKIDFEKEFVIAIISASSDLKPSIDSISLNKEGAELLLKYKESFGEKQSFTMRPQAILIVEKKFDGTLKPEVRSSL</sequence>
<keyword evidence="1" id="KW-0732">Signal</keyword>
<dbReference type="Proteomes" id="UP000215355">
    <property type="component" value="Chromosome 1"/>
</dbReference>
<evidence type="ECO:0008006" key="4">
    <source>
        <dbReference type="Google" id="ProtNLM"/>
    </source>
</evidence>
<feature type="signal peptide" evidence="1">
    <location>
        <begin position="1"/>
        <end position="22"/>
    </location>
</feature>
<reference evidence="2 3" key="1">
    <citation type="submission" date="2017-06" db="EMBL/GenBank/DDBJ databases">
        <authorList>
            <consortium name="Pathogen Informatics"/>
        </authorList>
    </citation>
    <scope>NUCLEOTIDE SEQUENCE [LARGE SCALE GENOMIC DNA]</scope>
    <source>
        <strain evidence="2 3">NCTC12149</strain>
    </source>
</reference>
<evidence type="ECO:0000313" key="2">
    <source>
        <dbReference type="EMBL" id="SNV50135.1"/>
    </source>
</evidence>
<dbReference type="PROSITE" id="PS51257">
    <property type="entry name" value="PROKAR_LIPOPROTEIN"/>
    <property type="match status" value="1"/>
</dbReference>
<dbReference type="AlphaFoldDB" id="A0AAJ4XBD9"/>
<evidence type="ECO:0000256" key="1">
    <source>
        <dbReference type="SAM" id="SignalP"/>
    </source>
</evidence>
<dbReference type="RefSeq" id="WP_093096177.1">
    <property type="nucleotide sequence ID" value="NZ_FNGK01000001.1"/>
</dbReference>